<evidence type="ECO:0000313" key="2">
    <source>
        <dbReference type="EMBL" id="MEZ8195878.1"/>
    </source>
</evidence>
<comment type="caution">
    <text evidence="2">The sequence shown here is derived from an EMBL/GenBank/DDBJ whole genome shotgun (WGS) entry which is preliminary data.</text>
</comment>
<evidence type="ECO:0000256" key="1">
    <source>
        <dbReference type="SAM" id="SignalP"/>
    </source>
</evidence>
<organism evidence="2 3">
    <name type="scientific">Vibrio cortegadensis</name>
    <dbReference type="NCBI Taxonomy" id="1328770"/>
    <lineage>
        <taxon>Bacteria</taxon>
        <taxon>Pseudomonadati</taxon>
        <taxon>Pseudomonadota</taxon>
        <taxon>Gammaproteobacteria</taxon>
        <taxon>Vibrionales</taxon>
        <taxon>Vibrionaceae</taxon>
        <taxon>Vibrio</taxon>
    </lineage>
</organism>
<evidence type="ECO:0000313" key="3">
    <source>
        <dbReference type="Proteomes" id="UP001569153"/>
    </source>
</evidence>
<dbReference type="EMBL" id="JBGOOT010000010">
    <property type="protein sequence ID" value="MEZ8195878.1"/>
    <property type="molecule type" value="Genomic_DNA"/>
</dbReference>
<feature type="signal peptide" evidence="1">
    <location>
        <begin position="1"/>
        <end position="19"/>
    </location>
</feature>
<reference evidence="2 3" key="1">
    <citation type="submission" date="2024-06" db="EMBL/GenBank/DDBJ databases">
        <authorList>
            <person name="Steensen K."/>
            <person name="Seneca J."/>
            <person name="Bartlau N."/>
            <person name="Yu A.X."/>
            <person name="Polz M.F."/>
        </authorList>
    </citation>
    <scope>NUCLEOTIDE SEQUENCE [LARGE SCALE GENOMIC DNA]</scope>
    <source>
        <strain evidence="2 3">FF146</strain>
    </source>
</reference>
<sequence>MLVRSILVFMCAVVFPSQAFVQVEISPNNEYTQPQTSHAAFESEFQAELNRVLSSPNSLHIGDTPPISIDLHRRPIHANVNQIRWTYTPRDQETIDDLGFDSHNRDDLPQYQFTLSSLKSMPAFAWYSKIILSNYRISGWKESNAFYVALNSQYSSSSI</sequence>
<keyword evidence="1" id="KW-0732">Signal</keyword>
<accession>A0ABV4M8M3</accession>
<protein>
    <submittedName>
        <fullName evidence="2">Uncharacterized protein</fullName>
    </submittedName>
</protein>
<feature type="chain" id="PRO_5047498446" evidence="1">
    <location>
        <begin position="20"/>
        <end position="159"/>
    </location>
</feature>
<proteinExistence type="predicted"/>
<dbReference type="RefSeq" id="WP_371730666.1">
    <property type="nucleotide sequence ID" value="NZ_JBGOOT010000010.1"/>
</dbReference>
<keyword evidence="3" id="KW-1185">Reference proteome</keyword>
<dbReference type="Proteomes" id="UP001569153">
    <property type="component" value="Unassembled WGS sequence"/>
</dbReference>
<gene>
    <name evidence="2" type="ORF">ACED38_13435</name>
</gene>
<name>A0ABV4M8M3_9VIBR</name>